<organism evidence="1">
    <name type="scientific">Physcomitrium patens</name>
    <name type="common">Spreading-leaved earth moss</name>
    <name type="synonym">Physcomitrella patens</name>
    <dbReference type="NCBI Taxonomy" id="3218"/>
    <lineage>
        <taxon>Eukaryota</taxon>
        <taxon>Viridiplantae</taxon>
        <taxon>Streptophyta</taxon>
        <taxon>Embryophyta</taxon>
        <taxon>Bryophyta</taxon>
        <taxon>Bryophytina</taxon>
        <taxon>Bryopsida</taxon>
        <taxon>Funariidae</taxon>
        <taxon>Funariales</taxon>
        <taxon>Funariaceae</taxon>
        <taxon>Physcomitrium</taxon>
    </lineage>
</organism>
<dbReference type="EnsemblPlants" id="Pp3c13_23230V3.2">
    <property type="protein sequence ID" value="PAC:32932025.CDS.1"/>
    <property type="gene ID" value="Pp3c13_23230"/>
</dbReference>
<reference evidence="2" key="3">
    <citation type="submission" date="2020-12" db="UniProtKB">
        <authorList>
            <consortium name="EnsemblPlants"/>
        </authorList>
    </citation>
    <scope>IDENTIFICATION</scope>
</reference>
<accession>A0A2K1JMZ3</accession>
<evidence type="ECO:0000313" key="1">
    <source>
        <dbReference type="EMBL" id="PNR42915.1"/>
    </source>
</evidence>
<dbReference type="InParanoid" id="A0A2K1JMZ3"/>
<reference evidence="1 3" key="1">
    <citation type="journal article" date="2008" name="Science">
        <title>The Physcomitrella genome reveals evolutionary insights into the conquest of land by plants.</title>
        <authorList>
            <person name="Rensing S."/>
            <person name="Lang D."/>
            <person name="Zimmer A."/>
            <person name="Terry A."/>
            <person name="Salamov A."/>
            <person name="Shapiro H."/>
            <person name="Nishiyama T."/>
            <person name="Perroud P.-F."/>
            <person name="Lindquist E."/>
            <person name="Kamisugi Y."/>
            <person name="Tanahashi T."/>
            <person name="Sakakibara K."/>
            <person name="Fujita T."/>
            <person name="Oishi K."/>
            <person name="Shin-I T."/>
            <person name="Kuroki Y."/>
            <person name="Toyoda A."/>
            <person name="Suzuki Y."/>
            <person name="Hashimoto A."/>
            <person name="Yamaguchi K."/>
            <person name="Sugano A."/>
            <person name="Kohara Y."/>
            <person name="Fujiyama A."/>
            <person name="Anterola A."/>
            <person name="Aoki S."/>
            <person name="Ashton N."/>
            <person name="Barbazuk W.B."/>
            <person name="Barker E."/>
            <person name="Bennetzen J."/>
            <person name="Bezanilla M."/>
            <person name="Blankenship R."/>
            <person name="Cho S.H."/>
            <person name="Dutcher S."/>
            <person name="Estelle M."/>
            <person name="Fawcett J.A."/>
            <person name="Gundlach H."/>
            <person name="Hanada K."/>
            <person name="Heyl A."/>
            <person name="Hicks K.A."/>
            <person name="Hugh J."/>
            <person name="Lohr M."/>
            <person name="Mayer K."/>
            <person name="Melkozernov A."/>
            <person name="Murata T."/>
            <person name="Nelson D."/>
            <person name="Pils B."/>
            <person name="Prigge M."/>
            <person name="Reiss B."/>
            <person name="Renner T."/>
            <person name="Rombauts S."/>
            <person name="Rushton P."/>
            <person name="Sanderfoot A."/>
            <person name="Schween G."/>
            <person name="Shiu S.-H."/>
            <person name="Stueber K."/>
            <person name="Theodoulou F.L."/>
            <person name="Tu H."/>
            <person name="Van de Peer Y."/>
            <person name="Verrier P.J."/>
            <person name="Waters E."/>
            <person name="Wood A."/>
            <person name="Yang L."/>
            <person name="Cove D."/>
            <person name="Cuming A."/>
            <person name="Hasebe M."/>
            <person name="Lucas S."/>
            <person name="Mishler D.B."/>
            <person name="Reski R."/>
            <person name="Grigoriev I."/>
            <person name="Quatrano R.S."/>
            <person name="Boore J.L."/>
        </authorList>
    </citation>
    <scope>NUCLEOTIDE SEQUENCE [LARGE SCALE GENOMIC DNA]</scope>
    <source>
        <strain evidence="2 3">cv. Gransden 2004</strain>
    </source>
</reference>
<dbReference type="AlphaFoldDB" id="A0A2K1JMZ3"/>
<dbReference type="Gramene" id="Pp3c13_23230V3.1">
    <property type="protein sequence ID" value="PAC:32932024.CDS.1"/>
    <property type="gene ID" value="Pp3c13_23230"/>
</dbReference>
<reference evidence="1 3" key="2">
    <citation type="journal article" date="2018" name="Plant J.">
        <title>The Physcomitrella patens chromosome-scale assembly reveals moss genome structure and evolution.</title>
        <authorList>
            <person name="Lang D."/>
            <person name="Ullrich K.K."/>
            <person name="Murat F."/>
            <person name="Fuchs J."/>
            <person name="Jenkins J."/>
            <person name="Haas F.B."/>
            <person name="Piednoel M."/>
            <person name="Gundlach H."/>
            <person name="Van Bel M."/>
            <person name="Meyberg R."/>
            <person name="Vives C."/>
            <person name="Morata J."/>
            <person name="Symeonidi A."/>
            <person name="Hiss M."/>
            <person name="Muchero W."/>
            <person name="Kamisugi Y."/>
            <person name="Saleh O."/>
            <person name="Blanc G."/>
            <person name="Decker E.L."/>
            <person name="van Gessel N."/>
            <person name="Grimwood J."/>
            <person name="Hayes R.D."/>
            <person name="Graham S.W."/>
            <person name="Gunter L.E."/>
            <person name="McDaniel S.F."/>
            <person name="Hoernstein S.N.W."/>
            <person name="Larsson A."/>
            <person name="Li F.W."/>
            <person name="Perroud P.F."/>
            <person name="Phillips J."/>
            <person name="Ranjan P."/>
            <person name="Rokshar D.S."/>
            <person name="Rothfels C.J."/>
            <person name="Schneider L."/>
            <person name="Shu S."/>
            <person name="Stevenson D.W."/>
            <person name="Thummler F."/>
            <person name="Tillich M."/>
            <person name="Villarreal Aguilar J.C."/>
            <person name="Widiez T."/>
            <person name="Wong G.K."/>
            <person name="Wymore A."/>
            <person name="Zhang Y."/>
            <person name="Zimmer A.D."/>
            <person name="Quatrano R.S."/>
            <person name="Mayer K.F.X."/>
            <person name="Goodstein D."/>
            <person name="Casacuberta J.M."/>
            <person name="Vandepoele K."/>
            <person name="Reski R."/>
            <person name="Cuming A.C."/>
            <person name="Tuskan G.A."/>
            <person name="Maumus F."/>
            <person name="Salse J."/>
            <person name="Schmutz J."/>
            <person name="Rensing S.A."/>
        </authorList>
    </citation>
    <scope>NUCLEOTIDE SEQUENCE [LARGE SCALE GENOMIC DNA]</scope>
    <source>
        <strain evidence="2 3">cv. Gransden 2004</strain>
    </source>
</reference>
<dbReference type="Proteomes" id="UP000006727">
    <property type="component" value="Chromosome 13"/>
</dbReference>
<dbReference type="EMBL" id="ABEU02000013">
    <property type="protein sequence ID" value="PNR42915.1"/>
    <property type="molecule type" value="Genomic_DNA"/>
</dbReference>
<dbReference type="Gramene" id="Pp3c13_23230V3.2">
    <property type="protein sequence ID" value="PAC:32932025.CDS.1"/>
    <property type="gene ID" value="Pp3c13_23230"/>
</dbReference>
<dbReference type="EnsemblPlants" id="Pp3c13_23230V3.1">
    <property type="protein sequence ID" value="PAC:32932024.CDS.1"/>
    <property type="gene ID" value="Pp3c13_23230"/>
</dbReference>
<evidence type="ECO:0000313" key="2">
    <source>
        <dbReference type="EnsemblPlants" id="PAC:32932024.CDS.1"/>
    </source>
</evidence>
<proteinExistence type="predicted"/>
<protein>
    <submittedName>
        <fullName evidence="1 2">Uncharacterized protein</fullName>
    </submittedName>
</protein>
<name>A0A2K1JMZ3_PHYPA</name>
<sequence>MIFIHRHNPLQNLDLVPEKIYSWTGSELYLNHECLESRQRHFCENLLTLLANVSGSR</sequence>
<gene>
    <name evidence="1" type="ORF">PHYPA_017747</name>
</gene>
<evidence type="ECO:0000313" key="3">
    <source>
        <dbReference type="Proteomes" id="UP000006727"/>
    </source>
</evidence>
<keyword evidence="3" id="KW-1185">Reference proteome</keyword>